<dbReference type="Proteomes" id="UP000198953">
    <property type="component" value="Unassembled WGS sequence"/>
</dbReference>
<comment type="cofactor">
    <cofactor evidence="12">
        <name>FAD</name>
        <dbReference type="ChEBI" id="CHEBI:57692"/>
    </cofactor>
    <cofactor evidence="12">
        <name>FMN</name>
        <dbReference type="ChEBI" id="CHEBI:58210"/>
    </cofactor>
</comment>
<keyword evidence="7 12" id="KW-0274">FAD</keyword>
<dbReference type="PROSITE" id="PS51384">
    <property type="entry name" value="FAD_FR"/>
    <property type="match status" value="1"/>
</dbReference>
<dbReference type="InterPro" id="IPR003097">
    <property type="entry name" value="CysJ-like_FAD-binding"/>
</dbReference>
<dbReference type="Pfam" id="PF00175">
    <property type="entry name" value="NAD_binding_1"/>
    <property type="match status" value="1"/>
</dbReference>
<protein>
    <recommendedName>
        <fullName evidence="12">Bifunctional cytochrome P450/NADPH--P450 reductase</fullName>
    </recommendedName>
    <domain>
        <recommendedName>
            <fullName evidence="12">Cytochrome P450</fullName>
            <ecNumber evidence="12">1.14.14.1</ecNumber>
        </recommendedName>
    </domain>
    <domain>
        <recommendedName>
            <fullName evidence="12">NADPH--cytochrome P450 reductase</fullName>
            <ecNumber evidence="12">1.6.2.4</ecNumber>
        </recommendedName>
    </domain>
</protein>
<evidence type="ECO:0000313" key="17">
    <source>
        <dbReference type="EMBL" id="SEM37755.1"/>
    </source>
</evidence>
<evidence type="ECO:0000256" key="1">
    <source>
        <dbReference type="ARBA" id="ARBA00010018"/>
    </source>
</evidence>
<dbReference type="PRINTS" id="PR00371">
    <property type="entry name" value="FPNCR"/>
</dbReference>
<dbReference type="InterPro" id="IPR029039">
    <property type="entry name" value="Flavoprotein-like_sf"/>
</dbReference>
<keyword evidence="10 12" id="KW-0408">Iron</keyword>
<dbReference type="Gene3D" id="2.40.30.10">
    <property type="entry name" value="Translation factors"/>
    <property type="match status" value="1"/>
</dbReference>
<gene>
    <name evidence="17" type="ORF">SAMN05660976_04987</name>
</gene>
<evidence type="ECO:0000259" key="15">
    <source>
        <dbReference type="PROSITE" id="PS50902"/>
    </source>
</evidence>
<dbReference type="InterPro" id="IPR017938">
    <property type="entry name" value="Riboflavin_synthase-like_b-brl"/>
</dbReference>
<dbReference type="GO" id="GO:0020037">
    <property type="term" value="F:heme binding"/>
    <property type="evidence" value="ECO:0007669"/>
    <property type="project" value="UniProtKB-UniRule"/>
</dbReference>
<evidence type="ECO:0000256" key="9">
    <source>
        <dbReference type="ARBA" id="ARBA00023002"/>
    </source>
</evidence>
<evidence type="ECO:0000256" key="7">
    <source>
        <dbReference type="ARBA" id="ARBA00022827"/>
    </source>
</evidence>
<keyword evidence="6 12" id="KW-0479">Metal-binding</keyword>
<dbReference type="InterPro" id="IPR001433">
    <property type="entry name" value="OxRdtase_FAD/NAD-bd"/>
</dbReference>
<dbReference type="CDD" id="cd11068">
    <property type="entry name" value="CYP120A1"/>
    <property type="match status" value="1"/>
</dbReference>
<dbReference type="InterPro" id="IPR001128">
    <property type="entry name" value="Cyt_P450"/>
</dbReference>
<dbReference type="SUPFAM" id="SSF52343">
    <property type="entry name" value="Ferredoxin reductase-like, C-terminal NADP-linked domain"/>
    <property type="match status" value="1"/>
</dbReference>
<evidence type="ECO:0000256" key="6">
    <source>
        <dbReference type="ARBA" id="ARBA00022723"/>
    </source>
</evidence>
<dbReference type="PIRSF" id="PIRSF000209">
    <property type="entry name" value="Bifunctional_P450_P450R"/>
    <property type="match status" value="1"/>
</dbReference>
<evidence type="ECO:0000256" key="5">
    <source>
        <dbReference type="ARBA" id="ARBA00022643"/>
    </source>
</evidence>
<keyword evidence="3 12" id="KW-0349">Heme</keyword>
<dbReference type="PANTHER" id="PTHR19384:SF17">
    <property type="entry name" value="NADPH--CYTOCHROME P450 REDUCTASE"/>
    <property type="match status" value="1"/>
</dbReference>
<dbReference type="STRING" id="46177.SAMN05660976_04987"/>
<evidence type="ECO:0000313" key="18">
    <source>
        <dbReference type="Proteomes" id="UP000198953"/>
    </source>
</evidence>
<dbReference type="EMBL" id="FOBF01000012">
    <property type="protein sequence ID" value="SEM37755.1"/>
    <property type="molecule type" value="Genomic_DNA"/>
</dbReference>
<keyword evidence="8 12" id="KW-0521">NADP</keyword>
<keyword evidence="11 12" id="KW-0503">Monooxygenase</keyword>
<sequence>MSAIPFGYSREHSMARIPAPQGLPILGNTLQIPSHAPIEHFVRVAGEYDEGIYRLDIAGRRIVLVYDPDLVAEACDETRFVKRITPPLSIVRDFSGAGLFTADHGDPLWGQAHRILMPAFSQRSMKAYYPQMLEVAERLVASWSARQGQDLPVADDMTRLTLDVISLTGFGYRFGSFDTPELHPFLRAMGGALTEAMLRNQQLPLVTRLQPWREESYRRDIATMRELVDDVIRRRRAEGAADAGAGGGAKDLLGLMLEAADPRTGARLPDDNIRDQVLTFLIAGHETTSGLLSFALYNLLREPHTLARAYEEVDRLLPGDEPPTYETIMKLDVIPRILEETLRVWSPIPAFGVNAVAPTTIGDYPIDAGQTMVVLLPVLHRHPKAWERPDEFDIDRWLPERRAEHHPAAYKPFGNGERACIGRQFALTEARLALAMILQRFALSDPDAYKMKIKQTLTLKPEGFTLRVRERRPHERASAVAAPAPEAEREDLAVTGGVPLTVAYGSNLGTASDIAERLAERAGRAGFRTTLTTLDDLVPPSEGLLVVVASSYNGKAPDNAQRFDALETLPDLSGVRLAVLGCGNTQWPTYQAFPRRVHDKLTAAGAVPLVERGEADADGDFDGAVSAWTAALWAAVNDVYSASAEDAGPRYAMEVLTEAEVRPAVVSERAVPLTVVSNEELTRDPAGLWDFSVEAPRPGVRSVVARLPEGVTYEAGDHLAVFAKNDPELVEWALRCLRVPREQVVRLRAAGPSHLPLDTPVTAGLLLTEFAELQDVATRSDLETLAAHTACPWTRERLAALSAGYAEEVLAKRVSPLALLERFPAIELPLPVFLELAGPIKPRYYSVSSSPLADPGLVRVTVGLVEGPAWSGSGEYRGMCSAYLAGLREGDVFYGYVRVPAPPFRLPADPATPVVLVGPGTGFAPLRGFLEERALSGATGPAEVFVGCRHPEHDWLYRDEVEEWAGAGPVTVHTAFSAVPGHPYRFVQDAVAARGDALWELLEAGAYVYVCGDGLRMAPAVRRALLSLHREHTGGTAEDAATWLTTLEDQGRYQQDVFA</sequence>
<dbReference type="InterPro" id="IPR039261">
    <property type="entry name" value="FNR_nucleotide-bd"/>
</dbReference>
<feature type="region of interest" description="Disordered" evidence="14">
    <location>
        <begin position="471"/>
        <end position="490"/>
    </location>
</feature>
<dbReference type="CDD" id="cd06206">
    <property type="entry name" value="bifunctional_CYPOR"/>
    <property type="match status" value="1"/>
</dbReference>
<dbReference type="GO" id="GO:0003958">
    <property type="term" value="F:NADPH-hemoprotein reductase activity"/>
    <property type="evidence" value="ECO:0007669"/>
    <property type="project" value="UniProtKB-UniRule"/>
</dbReference>
<keyword evidence="18" id="KW-1185">Reference proteome</keyword>
<dbReference type="InterPro" id="IPR001709">
    <property type="entry name" value="Flavoprot_Pyr_Nucl_cyt_Rdtase"/>
</dbReference>
<dbReference type="Gene3D" id="1.20.990.10">
    <property type="entry name" value="NADPH-cytochrome p450 Reductase, Chain A, domain 3"/>
    <property type="match status" value="1"/>
</dbReference>
<dbReference type="Pfam" id="PF00067">
    <property type="entry name" value="p450"/>
    <property type="match status" value="1"/>
</dbReference>
<dbReference type="Gene3D" id="1.10.630.10">
    <property type="entry name" value="Cytochrome P450"/>
    <property type="match status" value="1"/>
</dbReference>
<dbReference type="AlphaFoldDB" id="A0A1H7XVS0"/>
<dbReference type="Gene3D" id="3.40.50.360">
    <property type="match status" value="1"/>
</dbReference>
<evidence type="ECO:0000256" key="14">
    <source>
        <dbReference type="SAM" id="MobiDB-lite"/>
    </source>
</evidence>
<dbReference type="InterPro" id="IPR023173">
    <property type="entry name" value="NADPH_Cyt_P450_Rdtase_alpha"/>
</dbReference>
<name>A0A1H7XVS0_9ACTN</name>
<dbReference type="PROSITE" id="PS00086">
    <property type="entry name" value="CYTOCHROME_P450"/>
    <property type="match status" value="1"/>
</dbReference>
<dbReference type="SUPFAM" id="SSF48264">
    <property type="entry name" value="Cytochrome P450"/>
    <property type="match status" value="1"/>
</dbReference>
<evidence type="ECO:0000256" key="13">
    <source>
        <dbReference type="PIRSR" id="PIRSR000209-1"/>
    </source>
</evidence>
<dbReference type="Gene3D" id="3.40.50.80">
    <property type="entry name" value="Nucleotide-binding domain of ferredoxin-NADP reductase (FNR) module"/>
    <property type="match status" value="1"/>
</dbReference>
<dbReference type="SUPFAM" id="SSF63380">
    <property type="entry name" value="Riboflavin synthase domain-like"/>
    <property type="match status" value="1"/>
</dbReference>
<evidence type="ECO:0000259" key="16">
    <source>
        <dbReference type="PROSITE" id="PS51384"/>
    </source>
</evidence>
<keyword evidence="9 12" id="KW-0560">Oxidoreductase</keyword>
<keyword evidence="12" id="KW-0249">Electron transport</keyword>
<organism evidence="17 18">
    <name type="scientific">Nonomuraea pusilla</name>
    <dbReference type="NCBI Taxonomy" id="46177"/>
    <lineage>
        <taxon>Bacteria</taxon>
        <taxon>Bacillati</taxon>
        <taxon>Actinomycetota</taxon>
        <taxon>Actinomycetes</taxon>
        <taxon>Streptosporangiales</taxon>
        <taxon>Streptosporangiaceae</taxon>
        <taxon>Nonomuraea</taxon>
    </lineage>
</organism>
<dbReference type="InterPro" id="IPR017972">
    <property type="entry name" value="Cyt_P450_CS"/>
</dbReference>
<comment type="catalytic activity">
    <reaction evidence="12">
        <text>an organic molecule + reduced [NADPH--hemoprotein reductase] + O2 = an alcohol + oxidized [NADPH--hemoprotein reductase] + H2O + H(+)</text>
        <dbReference type="Rhea" id="RHEA:17149"/>
        <dbReference type="Rhea" id="RHEA-COMP:11964"/>
        <dbReference type="Rhea" id="RHEA-COMP:11965"/>
        <dbReference type="ChEBI" id="CHEBI:15377"/>
        <dbReference type="ChEBI" id="CHEBI:15378"/>
        <dbReference type="ChEBI" id="CHEBI:15379"/>
        <dbReference type="ChEBI" id="CHEBI:30879"/>
        <dbReference type="ChEBI" id="CHEBI:57618"/>
        <dbReference type="ChEBI" id="CHEBI:58210"/>
        <dbReference type="ChEBI" id="CHEBI:142491"/>
        <dbReference type="EC" id="1.14.14.1"/>
    </reaction>
</comment>
<dbReference type="GO" id="GO:0050660">
    <property type="term" value="F:flavin adenine dinucleotide binding"/>
    <property type="evidence" value="ECO:0007669"/>
    <property type="project" value="TreeGrafter"/>
</dbReference>
<dbReference type="InterPro" id="IPR036396">
    <property type="entry name" value="Cyt_P450_sf"/>
</dbReference>
<dbReference type="Pfam" id="PF00667">
    <property type="entry name" value="FAD_binding_1"/>
    <property type="match status" value="1"/>
</dbReference>
<keyword evidence="4 12" id="KW-0285">Flavoprotein</keyword>
<dbReference type="RefSeq" id="WP_055502764.1">
    <property type="nucleotide sequence ID" value="NZ_BBZG01000001.1"/>
</dbReference>
<feature type="domain" description="FAD-binding FR-type" evidence="16">
    <location>
        <begin position="668"/>
        <end position="907"/>
    </location>
</feature>
<dbReference type="GO" id="GO:0005829">
    <property type="term" value="C:cytosol"/>
    <property type="evidence" value="ECO:0007669"/>
    <property type="project" value="TreeGrafter"/>
</dbReference>
<dbReference type="PANTHER" id="PTHR19384">
    <property type="entry name" value="NITRIC OXIDE SYNTHASE-RELATED"/>
    <property type="match status" value="1"/>
</dbReference>
<evidence type="ECO:0000256" key="12">
    <source>
        <dbReference type="PIRNR" id="PIRNR000209"/>
    </source>
</evidence>
<evidence type="ECO:0000256" key="3">
    <source>
        <dbReference type="ARBA" id="ARBA00022617"/>
    </source>
</evidence>
<dbReference type="FunFam" id="1.10.630.10:FF:000040">
    <property type="entry name" value="Bifunctional cytochrome P450/NADPH--P450 reductase"/>
    <property type="match status" value="1"/>
</dbReference>
<evidence type="ECO:0000256" key="2">
    <source>
        <dbReference type="ARBA" id="ARBA00022448"/>
    </source>
</evidence>
<dbReference type="SUPFAM" id="SSF52218">
    <property type="entry name" value="Flavoproteins"/>
    <property type="match status" value="1"/>
</dbReference>
<keyword evidence="2 12" id="KW-0813">Transport</keyword>
<evidence type="ECO:0000256" key="4">
    <source>
        <dbReference type="ARBA" id="ARBA00022630"/>
    </source>
</evidence>
<keyword evidence="5 12" id="KW-0288">FMN</keyword>
<dbReference type="PROSITE" id="PS50902">
    <property type="entry name" value="FLAVODOXIN_LIKE"/>
    <property type="match status" value="1"/>
</dbReference>
<evidence type="ECO:0000256" key="10">
    <source>
        <dbReference type="ARBA" id="ARBA00023004"/>
    </source>
</evidence>
<feature type="binding site" description="axial binding residue" evidence="13">
    <location>
        <position position="420"/>
    </location>
    <ligand>
        <name>heme</name>
        <dbReference type="ChEBI" id="CHEBI:30413"/>
    </ligand>
    <ligandPart>
        <name>Fe</name>
        <dbReference type="ChEBI" id="CHEBI:18248"/>
    </ligandPart>
</feature>
<dbReference type="InterPro" id="IPR017927">
    <property type="entry name" value="FAD-bd_FR_type"/>
</dbReference>
<dbReference type="GO" id="GO:0070330">
    <property type="term" value="F:aromatase activity"/>
    <property type="evidence" value="ECO:0007669"/>
    <property type="project" value="UniProtKB-UniRule"/>
</dbReference>
<comment type="similarity">
    <text evidence="1 12">In the N-terminal section; belongs to the cytochrome P450 family.</text>
</comment>
<comment type="catalytic activity">
    <reaction evidence="12">
        <text>2 oxidized [cytochrome P450] + NADPH = 2 reduced [cytochrome P450] + NADP(+) + H(+)</text>
        <dbReference type="Rhea" id="RHEA:24040"/>
        <dbReference type="Rhea" id="RHEA-COMP:14627"/>
        <dbReference type="Rhea" id="RHEA-COMP:14628"/>
        <dbReference type="ChEBI" id="CHEBI:15378"/>
        <dbReference type="ChEBI" id="CHEBI:55376"/>
        <dbReference type="ChEBI" id="CHEBI:57783"/>
        <dbReference type="ChEBI" id="CHEBI:58349"/>
        <dbReference type="ChEBI" id="CHEBI:60344"/>
        <dbReference type="EC" id="1.6.2.4"/>
    </reaction>
</comment>
<accession>A0A1H7XVS0</accession>
<dbReference type="Pfam" id="PF00258">
    <property type="entry name" value="Flavodoxin_1"/>
    <property type="match status" value="1"/>
</dbReference>
<proteinExistence type="inferred from homology"/>
<reference evidence="17 18" key="1">
    <citation type="submission" date="2016-10" db="EMBL/GenBank/DDBJ databases">
        <authorList>
            <person name="de Groot N.N."/>
        </authorList>
    </citation>
    <scope>NUCLEOTIDE SEQUENCE [LARGE SCALE GENOMIC DNA]</scope>
    <source>
        <strain evidence="17 18">DSM 43357</strain>
    </source>
</reference>
<comment type="cofactor">
    <cofactor evidence="12 13">
        <name>heme</name>
        <dbReference type="ChEBI" id="CHEBI:30413"/>
    </cofactor>
</comment>
<dbReference type="EC" id="1.6.2.4" evidence="12"/>
<evidence type="ECO:0000256" key="11">
    <source>
        <dbReference type="ARBA" id="ARBA00023033"/>
    </source>
</evidence>
<dbReference type="GO" id="GO:0010181">
    <property type="term" value="F:FMN binding"/>
    <property type="evidence" value="ECO:0007669"/>
    <property type="project" value="UniProtKB-UniRule"/>
</dbReference>
<dbReference type="InterPro" id="IPR023206">
    <property type="entry name" value="Bifunctional_P450_P450_red"/>
</dbReference>
<feature type="domain" description="Flavodoxin-like" evidence="15">
    <location>
        <begin position="500"/>
        <end position="633"/>
    </location>
</feature>
<dbReference type="EC" id="1.14.14.1" evidence="12"/>
<dbReference type="GO" id="GO:0005506">
    <property type="term" value="F:iron ion binding"/>
    <property type="evidence" value="ECO:0007669"/>
    <property type="project" value="UniProtKB-UniRule"/>
</dbReference>
<evidence type="ECO:0000256" key="8">
    <source>
        <dbReference type="ARBA" id="ARBA00022857"/>
    </source>
</evidence>
<dbReference type="InterPro" id="IPR008254">
    <property type="entry name" value="Flavodoxin/NO_synth"/>
</dbReference>